<comment type="subcellular location">
    <subcellularLocation>
        <location evidence="1">Membrane</location>
        <topology evidence="1">Single-pass type II membrane protein</topology>
    </subcellularLocation>
</comment>
<evidence type="ECO:0000256" key="6">
    <source>
        <dbReference type="SAM" id="Phobius"/>
    </source>
</evidence>
<protein>
    <submittedName>
        <fullName evidence="7">Uncharacterized protein</fullName>
    </submittedName>
</protein>
<accession>A0AAD7U7H2</accession>
<dbReference type="Pfam" id="PF02485">
    <property type="entry name" value="Branch"/>
    <property type="match status" value="1"/>
</dbReference>
<keyword evidence="8" id="KW-1185">Reference proteome</keyword>
<dbReference type="InterPro" id="IPR003406">
    <property type="entry name" value="Glyco_trans_14"/>
</dbReference>
<dbReference type="InterPro" id="IPR044174">
    <property type="entry name" value="BC10-like"/>
</dbReference>
<dbReference type="AlphaFoldDB" id="A0AAD7U7H2"/>
<keyword evidence="2" id="KW-0328">Glycosyltransferase</keyword>
<evidence type="ECO:0000256" key="3">
    <source>
        <dbReference type="ARBA" id="ARBA00022679"/>
    </source>
</evidence>
<evidence type="ECO:0000256" key="2">
    <source>
        <dbReference type="ARBA" id="ARBA00022676"/>
    </source>
</evidence>
<keyword evidence="4 6" id="KW-0472">Membrane</keyword>
<feature type="transmembrane region" description="Helical" evidence="6">
    <location>
        <begin position="12"/>
        <end position="31"/>
    </location>
</feature>
<evidence type="ECO:0000256" key="4">
    <source>
        <dbReference type="ARBA" id="ARBA00023136"/>
    </source>
</evidence>
<name>A0AAD7U7H2_9STRA</name>
<comment type="caution">
    <text evidence="7">The sequence shown here is derived from an EMBL/GenBank/DDBJ whole genome shotgun (WGS) entry which is preliminary data.</text>
</comment>
<sequence>MASSSQRLVASVGGGVFATWVVSSLMILRVFRRSPPPPKAVVRRRPAGGKLAFMFLVRTKIPTTPIWEAFFSEASEEAYAIYTHPRPGRRLEGIFAGTEIANRTRVAWGAITVARAEMLLVRAAMQDPRNERFLLLSESCVPLHPFWCVYAFATSAPSFVATWPTSDRKNLYDFGTLDVVVKKHWRKGHQWVLLSRRHAALLSDAWYDAFAAAHAATAVAAEFRRELARRHPHLRGDDIHHNFADEHFVQTILAVDGLESDVVAASPAYVRFGSADSHDLGIRRRRLLELDIHQRMKSDWHATIYRARHLTPALFARARAMCDYDLTSPRVSSDDDPRRVLPRVAPWDPTHPRNPDCLFRGSSQPSLCHLTMRKIPDDDATVTAYRNALWPAPRY</sequence>
<evidence type="ECO:0000313" key="7">
    <source>
        <dbReference type="EMBL" id="KAJ8599538.1"/>
    </source>
</evidence>
<keyword evidence="6" id="KW-0812">Transmembrane</keyword>
<evidence type="ECO:0000313" key="8">
    <source>
        <dbReference type="Proteomes" id="UP001230188"/>
    </source>
</evidence>
<reference evidence="7" key="1">
    <citation type="submission" date="2023-01" db="EMBL/GenBank/DDBJ databases">
        <title>Metagenome sequencing of chrysophaentin producing Chrysophaeum taylorii.</title>
        <authorList>
            <person name="Davison J."/>
            <person name="Bewley C."/>
        </authorList>
    </citation>
    <scope>NUCLEOTIDE SEQUENCE</scope>
    <source>
        <strain evidence="7">NIES-1699</strain>
    </source>
</reference>
<dbReference type="GO" id="GO:0016020">
    <property type="term" value="C:membrane"/>
    <property type="evidence" value="ECO:0007669"/>
    <property type="project" value="UniProtKB-SubCell"/>
</dbReference>
<evidence type="ECO:0000256" key="1">
    <source>
        <dbReference type="ARBA" id="ARBA00004606"/>
    </source>
</evidence>
<dbReference type="Proteomes" id="UP001230188">
    <property type="component" value="Unassembled WGS sequence"/>
</dbReference>
<dbReference type="PANTHER" id="PTHR31042:SF150">
    <property type="entry name" value="OS06G0661900 PROTEIN"/>
    <property type="match status" value="1"/>
</dbReference>
<proteinExistence type="predicted"/>
<dbReference type="PANTHER" id="PTHR31042">
    <property type="entry name" value="CORE-2/I-BRANCHING BETA-1,6-N-ACETYLGLUCOSAMINYLTRANSFERASE FAMILY PROTEIN-RELATED"/>
    <property type="match status" value="1"/>
</dbReference>
<evidence type="ECO:0000256" key="5">
    <source>
        <dbReference type="ARBA" id="ARBA00023180"/>
    </source>
</evidence>
<organism evidence="7 8">
    <name type="scientific">Chrysophaeum taylorii</name>
    <dbReference type="NCBI Taxonomy" id="2483200"/>
    <lineage>
        <taxon>Eukaryota</taxon>
        <taxon>Sar</taxon>
        <taxon>Stramenopiles</taxon>
        <taxon>Ochrophyta</taxon>
        <taxon>Pelagophyceae</taxon>
        <taxon>Pelagomonadales</taxon>
        <taxon>Pelagomonadaceae</taxon>
        <taxon>Chrysophaeum</taxon>
    </lineage>
</organism>
<dbReference type="EMBL" id="JAQMWT010000553">
    <property type="protein sequence ID" value="KAJ8599538.1"/>
    <property type="molecule type" value="Genomic_DNA"/>
</dbReference>
<keyword evidence="5" id="KW-0325">Glycoprotein</keyword>
<keyword evidence="3" id="KW-0808">Transferase</keyword>
<keyword evidence="6" id="KW-1133">Transmembrane helix</keyword>
<gene>
    <name evidence="7" type="ORF">CTAYLR_007121</name>
</gene>
<dbReference type="GO" id="GO:0016757">
    <property type="term" value="F:glycosyltransferase activity"/>
    <property type="evidence" value="ECO:0007669"/>
    <property type="project" value="UniProtKB-KW"/>
</dbReference>